<organism evidence="2 3">
    <name type="scientific">Pseudogulbenkiania subflava DSM 22618</name>
    <dbReference type="NCBI Taxonomy" id="1123014"/>
    <lineage>
        <taxon>Bacteria</taxon>
        <taxon>Pseudomonadati</taxon>
        <taxon>Pseudomonadota</taxon>
        <taxon>Betaproteobacteria</taxon>
        <taxon>Neisseriales</taxon>
        <taxon>Chromobacteriaceae</taxon>
        <taxon>Pseudogulbenkiania</taxon>
    </lineage>
</organism>
<dbReference type="Pfam" id="PF13452">
    <property type="entry name" value="FAS1_DH_region"/>
    <property type="match status" value="1"/>
</dbReference>
<dbReference type="STRING" id="1123014.SAMN02745746_02227"/>
<dbReference type="GO" id="GO:0019171">
    <property type="term" value="F:(3R)-hydroxyacyl-[acyl-carrier-protein] dehydratase activity"/>
    <property type="evidence" value="ECO:0007669"/>
    <property type="project" value="TreeGrafter"/>
</dbReference>
<evidence type="ECO:0000259" key="1">
    <source>
        <dbReference type="Pfam" id="PF13452"/>
    </source>
</evidence>
<evidence type="ECO:0000313" key="3">
    <source>
        <dbReference type="Proteomes" id="UP000192920"/>
    </source>
</evidence>
<dbReference type="RefSeq" id="WP_085276482.1">
    <property type="nucleotide sequence ID" value="NZ_FXAG01000011.1"/>
</dbReference>
<gene>
    <name evidence="2" type="ORF">SAMN02745746_02227</name>
</gene>
<name>A0A1Y6BTG5_9NEIS</name>
<dbReference type="InterPro" id="IPR052741">
    <property type="entry name" value="Mitochondrial_HTD2"/>
</dbReference>
<dbReference type="EMBL" id="FXAG01000011">
    <property type="protein sequence ID" value="SMF26570.1"/>
    <property type="molecule type" value="Genomic_DNA"/>
</dbReference>
<dbReference type="Proteomes" id="UP000192920">
    <property type="component" value="Unassembled WGS sequence"/>
</dbReference>
<keyword evidence="3" id="KW-1185">Reference proteome</keyword>
<protein>
    <submittedName>
        <fullName evidence="2">3-methylfumaryl-CoA hydratase</fullName>
    </submittedName>
</protein>
<evidence type="ECO:0000313" key="2">
    <source>
        <dbReference type="EMBL" id="SMF26570.1"/>
    </source>
</evidence>
<dbReference type="SUPFAM" id="SSF54637">
    <property type="entry name" value="Thioesterase/thiol ester dehydrase-isomerase"/>
    <property type="match status" value="2"/>
</dbReference>
<proteinExistence type="predicted"/>
<dbReference type="AlphaFoldDB" id="A0A1Y6BTG5"/>
<dbReference type="PANTHER" id="PTHR28152">
    <property type="entry name" value="HYDROXYACYL-THIOESTER DEHYDRATASE TYPE 2, MITOCHONDRIAL"/>
    <property type="match status" value="1"/>
</dbReference>
<dbReference type="PANTHER" id="PTHR28152:SF1">
    <property type="entry name" value="HYDROXYACYL-THIOESTER DEHYDRATASE TYPE 2, MITOCHONDRIAL"/>
    <property type="match status" value="1"/>
</dbReference>
<reference evidence="3" key="1">
    <citation type="submission" date="2017-04" db="EMBL/GenBank/DDBJ databases">
        <authorList>
            <person name="Varghese N."/>
            <person name="Submissions S."/>
        </authorList>
    </citation>
    <scope>NUCLEOTIDE SEQUENCE [LARGE SCALE GENOMIC DNA]</scope>
    <source>
        <strain evidence="3">DSM 22618</strain>
    </source>
</reference>
<dbReference type="InterPro" id="IPR039569">
    <property type="entry name" value="FAS1-like_DH_region"/>
</dbReference>
<sequence>MSLDIAFLQQWIGKTETHSDQIASTPIAALSATLDRDDSAHITGDALPPLWHWLYFLPIHRQSEIGPDGHAKRGGFLPPVPLPRRMWAGGRLQFLRPLKVGSDITRTSQIANVSCKEGRTGQLAFVLVRHEVADENGVALIEEHDIVYRDNAKPGDPAPRPQAAPTDQQWLREINPDPVLLFRYSALTFNGHRIHYDRSYVTEVEGYPGLIVHGPLIATLLVDLLRRNLPNATLASFAFRAVKPLFDIAPFSVCGRLEDDGKTVKLWAKDAEGWLTMEATATLA</sequence>
<feature type="domain" description="FAS1-like dehydratase" evidence="1">
    <location>
        <begin position="77"/>
        <end position="141"/>
    </location>
</feature>
<dbReference type="InterPro" id="IPR029069">
    <property type="entry name" value="HotDog_dom_sf"/>
</dbReference>
<accession>A0A1Y6BTG5</accession>
<dbReference type="Gene3D" id="3.10.129.10">
    <property type="entry name" value="Hotdog Thioesterase"/>
    <property type="match status" value="1"/>
</dbReference>